<gene>
    <name evidence="1" type="ORF">PPG34_06920</name>
</gene>
<evidence type="ECO:0008006" key="3">
    <source>
        <dbReference type="Google" id="ProtNLM"/>
    </source>
</evidence>
<comment type="caution">
    <text evidence="1">The sequence shown here is derived from an EMBL/GenBank/DDBJ whole genome shotgun (WGS) entry which is preliminary data.</text>
</comment>
<keyword evidence="2" id="KW-1185">Reference proteome</keyword>
<name>A0ABU3K6V4_9BACT</name>
<reference evidence="1 2" key="1">
    <citation type="journal article" date="2023" name="ISME J.">
        <title>Cultivation and genomic characterization of novel and ubiquitous marine nitrite-oxidizing bacteria from the Nitrospirales.</title>
        <authorList>
            <person name="Mueller A.J."/>
            <person name="Daebeler A."/>
            <person name="Herbold C.W."/>
            <person name="Kirkegaard R.H."/>
            <person name="Daims H."/>
        </authorList>
    </citation>
    <scope>NUCLEOTIDE SEQUENCE [LARGE SCALE GENOMIC DNA]</scope>
    <source>
        <strain evidence="1 2">EB</strain>
    </source>
</reference>
<proteinExistence type="predicted"/>
<accession>A0ABU3K6V4</accession>
<evidence type="ECO:0000313" key="1">
    <source>
        <dbReference type="EMBL" id="MDT7042080.1"/>
    </source>
</evidence>
<dbReference type="RefSeq" id="WP_313832438.1">
    <property type="nucleotide sequence ID" value="NZ_JAQOUE010000001.1"/>
</dbReference>
<organism evidence="1 2">
    <name type="scientific">Candidatus Nitronereus thalassa</name>
    <dbReference type="NCBI Taxonomy" id="3020898"/>
    <lineage>
        <taxon>Bacteria</taxon>
        <taxon>Pseudomonadati</taxon>
        <taxon>Nitrospirota</taxon>
        <taxon>Nitrospiria</taxon>
        <taxon>Nitrospirales</taxon>
        <taxon>Nitrospiraceae</taxon>
        <taxon>Candidatus Nitronereus</taxon>
    </lineage>
</organism>
<protein>
    <recommendedName>
        <fullName evidence="3">Cation-transporting P-type ATPase N-terminal domain-containing protein</fullName>
    </recommendedName>
</protein>
<sequence length="99" mass="11539">MVVDALSKGMTREQADETIESYGFQRELSLNRPDKGWPDTDESFENLPWRAKLVEDERNTTIAHAEPYPVSHGLLSFGQLFLFYYESGCLVKYYQRQIN</sequence>
<dbReference type="EMBL" id="JAQOUE010000001">
    <property type="protein sequence ID" value="MDT7042080.1"/>
    <property type="molecule type" value="Genomic_DNA"/>
</dbReference>
<dbReference type="Proteomes" id="UP001250932">
    <property type="component" value="Unassembled WGS sequence"/>
</dbReference>
<evidence type="ECO:0000313" key="2">
    <source>
        <dbReference type="Proteomes" id="UP001250932"/>
    </source>
</evidence>